<dbReference type="PATRIC" id="fig|1397666.3.peg.1689"/>
<sequence length="293" mass="32545">MGGDSKPDPRLSPWRDDLAASHLRGEVKASKYVDGEPYCVSAPVTALRRSPADAAMMDTQLLFGEGFRVYEKRGNWAWGQSLIDDYVGYVLSGDLQPYYETNHIVRVPRSFVYREPDIKSRPVMAISMGARLNVTKHEGRFSHIEDGGQDEATGWIISAHISAEGDYADDYVAVAEMFLHAPYLWGGRESLGLDCSALVQLSLMQAGYACQRDTYMQEATLGQEIKKDFQRGDLVFWKGHVGILQSPHQLLHANASFMQTVSEDFESACQRIEKTDGPITSIRRLSGSSAIGV</sequence>
<accession>U2WTB8</accession>
<dbReference type="Proteomes" id="UP000016762">
    <property type="component" value="Unassembled WGS sequence"/>
</dbReference>
<dbReference type="PANTHER" id="PTHR47359:SF3">
    <property type="entry name" value="NLP_P60 DOMAIN-CONTAINING PROTEIN-RELATED"/>
    <property type="match status" value="1"/>
</dbReference>
<name>U2WTB8_9PROT</name>
<dbReference type="Gene3D" id="3.90.1720.10">
    <property type="entry name" value="endopeptidase domain like (from Nostoc punctiforme)"/>
    <property type="match status" value="1"/>
</dbReference>
<evidence type="ECO:0000313" key="7">
    <source>
        <dbReference type="Proteomes" id="UP000016762"/>
    </source>
</evidence>
<keyword evidence="7" id="KW-1185">Reference proteome</keyword>
<dbReference type="Pfam" id="PF00877">
    <property type="entry name" value="NLPC_P60"/>
    <property type="match status" value="1"/>
</dbReference>
<dbReference type="InterPro" id="IPR041382">
    <property type="entry name" value="SH3_16"/>
</dbReference>
<organism evidence="6 7">
    <name type="scientific">Candidatus Micropelagius thuwalensis</name>
    <dbReference type="NCBI Taxonomy" id="1397666"/>
    <lineage>
        <taxon>Bacteria</taxon>
        <taxon>Pseudomonadati</taxon>
        <taxon>Pseudomonadota</taxon>
        <taxon>Alphaproteobacteria</taxon>
        <taxon>PS1 clade</taxon>
        <taxon>Candidatus Micropelagius</taxon>
    </lineage>
</organism>
<keyword evidence="6" id="KW-0560">Oxidoreductase</keyword>
<reference evidence="6 7" key="1">
    <citation type="journal article" date="2014" name="FEMS Microbiol. Ecol.">
        <title>Genomic differentiation among two strains of the PS1 clade isolated from geographically separated marine habitats.</title>
        <authorList>
            <person name="Jimenez-Infante F."/>
            <person name="Ngugi D.K."/>
            <person name="Alam I."/>
            <person name="Rashid M."/>
            <person name="Baalawi W."/>
            <person name="Kamau A.A."/>
            <person name="Bajic V.B."/>
            <person name="Stingl U."/>
        </authorList>
    </citation>
    <scope>NUCLEOTIDE SEQUENCE [LARGE SCALE GENOMIC DNA]</scope>
    <source>
        <strain evidence="6 7">RS24</strain>
    </source>
</reference>
<dbReference type="InterPro" id="IPR000064">
    <property type="entry name" value="NLP_P60_dom"/>
</dbReference>
<dbReference type="GO" id="GO:0008234">
    <property type="term" value="F:cysteine-type peptidase activity"/>
    <property type="evidence" value="ECO:0007669"/>
    <property type="project" value="UniProtKB-KW"/>
</dbReference>
<evidence type="ECO:0000256" key="1">
    <source>
        <dbReference type="ARBA" id="ARBA00007074"/>
    </source>
</evidence>
<dbReference type="STRING" id="1397666.RS24_01813"/>
<dbReference type="Gene3D" id="2.30.30.40">
    <property type="entry name" value="SH3 Domains"/>
    <property type="match status" value="1"/>
</dbReference>
<proteinExistence type="inferred from homology"/>
<dbReference type="PROSITE" id="PS51935">
    <property type="entry name" value="NLPC_P60"/>
    <property type="match status" value="1"/>
</dbReference>
<dbReference type="InterPro" id="IPR038765">
    <property type="entry name" value="Papain-like_cys_pep_sf"/>
</dbReference>
<gene>
    <name evidence="6" type="ORF">RS24_01813</name>
</gene>
<feature type="domain" description="NlpC/P60" evidence="5">
    <location>
        <begin position="165"/>
        <end position="286"/>
    </location>
</feature>
<dbReference type="InterPro" id="IPR051794">
    <property type="entry name" value="PG_Endopeptidase_C40"/>
</dbReference>
<dbReference type="SUPFAM" id="SSF54001">
    <property type="entry name" value="Cysteine proteinases"/>
    <property type="match status" value="1"/>
</dbReference>
<evidence type="ECO:0000256" key="2">
    <source>
        <dbReference type="ARBA" id="ARBA00022670"/>
    </source>
</evidence>
<dbReference type="AlphaFoldDB" id="U2WTB8"/>
<dbReference type="eggNOG" id="COG0791">
    <property type="taxonomic scope" value="Bacteria"/>
</dbReference>
<keyword evidence="4" id="KW-0788">Thiol protease</keyword>
<keyword evidence="3" id="KW-0378">Hydrolase</keyword>
<dbReference type="GO" id="GO:0008442">
    <property type="term" value="F:3-hydroxyisobutyrate dehydrogenase activity"/>
    <property type="evidence" value="ECO:0007669"/>
    <property type="project" value="UniProtKB-EC"/>
</dbReference>
<protein>
    <submittedName>
        <fullName evidence="6">3-hydroxyisobutyrate dehydrogenase protein</fullName>
        <ecNumber evidence="6">1.1.1.31</ecNumber>
    </submittedName>
</protein>
<evidence type="ECO:0000256" key="3">
    <source>
        <dbReference type="ARBA" id="ARBA00022801"/>
    </source>
</evidence>
<evidence type="ECO:0000313" key="6">
    <source>
        <dbReference type="EMBL" id="ERL46790.1"/>
    </source>
</evidence>
<evidence type="ECO:0000256" key="4">
    <source>
        <dbReference type="ARBA" id="ARBA00022807"/>
    </source>
</evidence>
<dbReference type="RefSeq" id="WP_021777766.1">
    <property type="nucleotide sequence ID" value="NZ_AWXE01000004.1"/>
</dbReference>
<dbReference type="EMBL" id="AWXE01000004">
    <property type="protein sequence ID" value="ERL46790.1"/>
    <property type="molecule type" value="Genomic_DNA"/>
</dbReference>
<comment type="caution">
    <text evidence="6">The sequence shown here is derived from an EMBL/GenBank/DDBJ whole genome shotgun (WGS) entry which is preliminary data.</text>
</comment>
<comment type="similarity">
    <text evidence="1">Belongs to the peptidase C40 family.</text>
</comment>
<keyword evidence="2" id="KW-0645">Protease</keyword>
<dbReference type="GO" id="GO:0006508">
    <property type="term" value="P:proteolysis"/>
    <property type="evidence" value="ECO:0007669"/>
    <property type="project" value="UniProtKB-KW"/>
</dbReference>
<dbReference type="Pfam" id="PF18348">
    <property type="entry name" value="SH3_16"/>
    <property type="match status" value="1"/>
</dbReference>
<evidence type="ECO:0000259" key="5">
    <source>
        <dbReference type="PROSITE" id="PS51935"/>
    </source>
</evidence>
<dbReference type="EC" id="1.1.1.31" evidence="6"/>
<dbReference type="PANTHER" id="PTHR47359">
    <property type="entry name" value="PEPTIDOGLYCAN DL-ENDOPEPTIDASE CWLO"/>
    <property type="match status" value="1"/>
</dbReference>